<dbReference type="EMBL" id="BLXT01000744">
    <property type="protein sequence ID" value="GFN79892.1"/>
    <property type="molecule type" value="Genomic_DNA"/>
</dbReference>
<keyword evidence="3" id="KW-1185">Reference proteome</keyword>
<evidence type="ECO:0000256" key="1">
    <source>
        <dbReference type="SAM" id="MobiDB-lite"/>
    </source>
</evidence>
<gene>
    <name evidence="2" type="ORF">PoB_000639800</name>
</gene>
<evidence type="ECO:0000313" key="2">
    <source>
        <dbReference type="EMBL" id="GFN79892.1"/>
    </source>
</evidence>
<comment type="caution">
    <text evidence="2">The sequence shown here is derived from an EMBL/GenBank/DDBJ whole genome shotgun (WGS) entry which is preliminary data.</text>
</comment>
<proteinExistence type="predicted"/>
<feature type="region of interest" description="Disordered" evidence="1">
    <location>
        <begin position="78"/>
        <end position="98"/>
    </location>
</feature>
<name>A0AAV3YBK5_9GAST</name>
<evidence type="ECO:0000313" key="3">
    <source>
        <dbReference type="Proteomes" id="UP000735302"/>
    </source>
</evidence>
<sequence>MRSGRCQTRVLVAGLELATESCVLVSGLDDACAELVRWLLKRHFWAASDFFSLPQVQGRRWHSGLQVSLTSAETLLSRVQAPPPSPWPDGGHESLRSP</sequence>
<protein>
    <submittedName>
        <fullName evidence="2">Uncharacterized protein</fullName>
    </submittedName>
</protein>
<accession>A0AAV3YBK5</accession>
<dbReference type="Proteomes" id="UP000735302">
    <property type="component" value="Unassembled WGS sequence"/>
</dbReference>
<organism evidence="2 3">
    <name type="scientific">Plakobranchus ocellatus</name>
    <dbReference type="NCBI Taxonomy" id="259542"/>
    <lineage>
        <taxon>Eukaryota</taxon>
        <taxon>Metazoa</taxon>
        <taxon>Spiralia</taxon>
        <taxon>Lophotrochozoa</taxon>
        <taxon>Mollusca</taxon>
        <taxon>Gastropoda</taxon>
        <taxon>Heterobranchia</taxon>
        <taxon>Euthyneura</taxon>
        <taxon>Panpulmonata</taxon>
        <taxon>Sacoglossa</taxon>
        <taxon>Placobranchoidea</taxon>
        <taxon>Plakobranchidae</taxon>
        <taxon>Plakobranchus</taxon>
    </lineage>
</organism>
<dbReference type="AlphaFoldDB" id="A0AAV3YBK5"/>
<reference evidence="2 3" key="1">
    <citation type="journal article" date="2021" name="Elife">
        <title>Chloroplast acquisition without the gene transfer in kleptoplastic sea slugs, Plakobranchus ocellatus.</title>
        <authorList>
            <person name="Maeda T."/>
            <person name="Takahashi S."/>
            <person name="Yoshida T."/>
            <person name="Shimamura S."/>
            <person name="Takaki Y."/>
            <person name="Nagai Y."/>
            <person name="Toyoda A."/>
            <person name="Suzuki Y."/>
            <person name="Arimoto A."/>
            <person name="Ishii H."/>
            <person name="Satoh N."/>
            <person name="Nishiyama T."/>
            <person name="Hasebe M."/>
            <person name="Maruyama T."/>
            <person name="Minagawa J."/>
            <person name="Obokata J."/>
            <person name="Shigenobu S."/>
        </authorList>
    </citation>
    <scope>NUCLEOTIDE SEQUENCE [LARGE SCALE GENOMIC DNA]</scope>
</reference>